<sequence length="106" mass="11719">MLHEIIIKNVIDRVVLAEHPEKIILFGSYSRGDQTESSDLDLIIVYKSVPEKGRKMAEIRNVIGRVAPGVGVDILVCTTDEILDPPIGFALYYGVREGKTMYAAEG</sequence>
<name>A0A2V2N419_9EURY</name>
<dbReference type="GeneID" id="97610510"/>
<dbReference type="AlphaFoldDB" id="A0A2V2N419"/>
<evidence type="ECO:0000313" key="3">
    <source>
        <dbReference type="Proteomes" id="UP000245934"/>
    </source>
</evidence>
<keyword evidence="3" id="KW-1185">Reference proteome</keyword>
<evidence type="ECO:0000259" key="1">
    <source>
        <dbReference type="Pfam" id="PF01909"/>
    </source>
</evidence>
<dbReference type="CDD" id="cd05403">
    <property type="entry name" value="NT_KNTase_like"/>
    <property type="match status" value="1"/>
</dbReference>
<comment type="caution">
    <text evidence="2">The sequence shown here is derived from an EMBL/GenBank/DDBJ whole genome shotgun (WGS) entry which is preliminary data.</text>
</comment>
<dbReference type="Gene3D" id="3.30.460.10">
    <property type="entry name" value="Beta Polymerase, domain 2"/>
    <property type="match status" value="1"/>
</dbReference>
<dbReference type="PANTHER" id="PTHR37030:SF1">
    <property type="entry name" value="NUCLEOTIDYLTRANSFERASE"/>
    <property type="match status" value="1"/>
</dbReference>
<dbReference type="Proteomes" id="UP000245934">
    <property type="component" value="Unassembled WGS sequence"/>
</dbReference>
<dbReference type="OrthoDB" id="9287at2157"/>
<gene>
    <name evidence="2" type="ORF">DLD82_08230</name>
</gene>
<protein>
    <submittedName>
        <fullName evidence="2">DNA polymerase subunit beta</fullName>
    </submittedName>
</protein>
<dbReference type="GO" id="GO:0016779">
    <property type="term" value="F:nucleotidyltransferase activity"/>
    <property type="evidence" value="ECO:0007669"/>
    <property type="project" value="InterPro"/>
</dbReference>
<feature type="domain" description="Polymerase nucleotidyl transferase" evidence="1">
    <location>
        <begin position="20"/>
        <end position="78"/>
    </location>
</feature>
<organism evidence="2 3">
    <name type="scientific">Methanospirillum stamsii</name>
    <dbReference type="NCBI Taxonomy" id="1277351"/>
    <lineage>
        <taxon>Archaea</taxon>
        <taxon>Methanobacteriati</taxon>
        <taxon>Methanobacteriota</taxon>
        <taxon>Stenosarchaea group</taxon>
        <taxon>Methanomicrobia</taxon>
        <taxon>Methanomicrobiales</taxon>
        <taxon>Methanospirillaceae</taxon>
        <taxon>Methanospirillum</taxon>
    </lineage>
</organism>
<dbReference type="PANTHER" id="PTHR37030">
    <property type="entry name" value="NUCLEOTIDYLTRANSFERASE"/>
    <property type="match status" value="1"/>
</dbReference>
<dbReference type="Pfam" id="PF01909">
    <property type="entry name" value="NTP_transf_2"/>
    <property type="match status" value="1"/>
</dbReference>
<reference evidence="2 3" key="1">
    <citation type="submission" date="2018-05" db="EMBL/GenBank/DDBJ databases">
        <title>Draft genome of Methanospirillum stamsii Pt1.</title>
        <authorList>
            <person name="Dueholm M.S."/>
            <person name="Nielsen P.H."/>
            <person name="Bakmann L.F."/>
            <person name="Otzen D.E."/>
        </authorList>
    </citation>
    <scope>NUCLEOTIDE SEQUENCE [LARGE SCALE GENOMIC DNA]</scope>
    <source>
        <strain evidence="2 3">Pt1</strain>
    </source>
</reference>
<dbReference type="SUPFAM" id="SSF81301">
    <property type="entry name" value="Nucleotidyltransferase"/>
    <property type="match status" value="1"/>
</dbReference>
<proteinExistence type="predicted"/>
<accession>A0A2V2N419</accession>
<dbReference type="InterPro" id="IPR043519">
    <property type="entry name" value="NT_sf"/>
</dbReference>
<dbReference type="RefSeq" id="WP_109940636.1">
    <property type="nucleotide sequence ID" value="NZ_CP176366.1"/>
</dbReference>
<dbReference type="InterPro" id="IPR002934">
    <property type="entry name" value="Polymerase_NTP_transf_dom"/>
</dbReference>
<evidence type="ECO:0000313" key="2">
    <source>
        <dbReference type="EMBL" id="PWR74872.1"/>
    </source>
</evidence>
<dbReference type="EMBL" id="QGMZ01000015">
    <property type="protein sequence ID" value="PWR74872.1"/>
    <property type="molecule type" value="Genomic_DNA"/>
</dbReference>